<organism evidence="2 3">
    <name type="scientific">Microbacterium phage Hendrix</name>
    <dbReference type="NCBI Taxonomy" id="2182341"/>
    <lineage>
        <taxon>Viruses</taxon>
        <taxon>Duplodnaviria</taxon>
        <taxon>Heunggongvirae</taxon>
        <taxon>Uroviricota</taxon>
        <taxon>Caudoviricetes</taxon>
        <taxon>Rogerhendrixvirus</taxon>
        <taxon>Rogerhendrixvirus hendrix</taxon>
    </lineage>
</organism>
<dbReference type="EMBL" id="MH183162">
    <property type="protein sequence ID" value="AWN07700.1"/>
    <property type="molecule type" value="Genomic_DNA"/>
</dbReference>
<sequence length="257" mass="28903">MSEKPGIQDVLEKSFRASPDVMTPTRRAQRALAYLEREGYEVRPKEVWPLGERVSQAARDMQTNFIAKADSLLERIKTETPEDVMLYHGAVSLLITAKSFLGLAAAVPSEEYVREGVCLLCGDGVLKNGEHIDPERHAAQVRLITTGHVSEPPHRADPDDWEAEELRMRPPEVPNDHRGALELMVHLEDVKRRAHRNRDRALRALQDAESEVSEALVRVNAYRRAVAKKFQPKVIDLGQHESAKRAPMYGGSDEDGM</sequence>
<keyword evidence="3" id="KW-1185">Reference proteome</keyword>
<feature type="coiled-coil region" evidence="1">
    <location>
        <begin position="191"/>
        <end position="225"/>
    </location>
</feature>
<reference evidence="3" key="1">
    <citation type="submission" date="2018-04" db="EMBL/GenBank/DDBJ databases">
        <authorList>
            <person name="Go L.Y."/>
            <person name="Mitchell J.A."/>
        </authorList>
    </citation>
    <scope>NUCLEOTIDE SEQUENCE [LARGE SCALE GENOMIC DNA]</scope>
</reference>
<keyword evidence="1" id="KW-0175">Coiled coil</keyword>
<protein>
    <submittedName>
        <fullName evidence="2">Uncharacterized protein</fullName>
    </submittedName>
</protein>
<accession>A0A2U8UU63</accession>
<name>A0A2U8UU63_9CAUD</name>
<gene>
    <name evidence="2" type="primary">29</name>
    <name evidence="2" type="ORF">PBI_HENDRIX_29</name>
</gene>
<dbReference type="RefSeq" id="YP_009801967.1">
    <property type="nucleotide sequence ID" value="NC_047977.1"/>
</dbReference>
<dbReference type="KEGG" id="vg:54992496"/>
<evidence type="ECO:0000313" key="3">
    <source>
        <dbReference type="Proteomes" id="UP000247284"/>
    </source>
</evidence>
<proteinExistence type="predicted"/>
<evidence type="ECO:0000313" key="2">
    <source>
        <dbReference type="EMBL" id="AWN07700.1"/>
    </source>
</evidence>
<dbReference type="GeneID" id="54992496"/>
<evidence type="ECO:0000256" key="1">
    <source>
        <dbReference type="SAM" id="Coils"/>
    </source>
</evidence>
<dbReference type="Proteomes" id="UP000247284">
    <property type="component" value="Segment"/>
</dbReference>